<dbReference type="GO" id="GO:0008967">
    <property type="term" value="F:phosphoglycolate phosphatase activity"/>
    <property type="evidence" value="ECO:0007669"/>
    <property type="project" value="TreeGrafter"/>
</dbReference>
<dbReference type="InterPro" id="IPR041492">
    <property type="entry name" value="HAD_2"/>
</dbReference>
<dbReference type="Gene3D" id="1.10.150.240">
    <property type="entry name" value="Putative phosphatase, domain 2"/>
    <property type="match status" value="1"/>
</dbReference>
<reference evidence="1 2" key="1">
    <citation type="submission" date="2016-10" db="EMBL/GenBank/DDBJ databases">
        <authorList>
            <person name="de Groot N.N."/>
        </authorList>
    </citation>
    <scope>NUCLEOTIDE SEQUENCE [LARGE SCALE GENOMIC DNA]</scope>
    <source>
        <strain evidence="1 2">DSM 15893</strain>
    </source>
</reference>
<dbReference type="InterPro" id="IPR023198">
    <property type="entry name" value="PGP-like_dom2"/>
</dbReference>
<proteinExistence type="predicted"/>
<accession>A0A1I5JUG6</accession>
<dbReference type="InterPro" id="IPR006439">
    <property type="entry name" value="HAD-SF_hydro_IA"/>
</dbReference>
<dbReference type="EMBL" id="FOWR01000002">
    <property type="protein sequence ID" value="SFO76360.1"/>
    <property type="molecule type" value="Genomic_DNA"/>
</dbReference>
<protein>
    <submittedName>
        <fullName evidence="1">Phosphoglycolate phosphatase</fullName>
    </submittedName>
</protein>
<evidence type="ECO:0000313" key="1">
    <source>
        <dbReference type="EMBL" id="SFO76360.1"/>
    </source>
</evidence>
<dbReference type="InterPro" id="IPR036412">
    <property type="entry name" value="HAD-like_sf"/>
</dbReference>
<dbReference type="Proteomes" id="UP000182692">
    <property type="component" value="Unassembled WGS sequence"/>
</dbReference>
<dbReference type="NCBIfam" id="TIGR01549">
    <property type="entry name" value="HAD-SF-IA-v1"/>
    <property type="match status" value="1"/>
</dbReference>
<evidence type="ECO:0000313" key="2">
    <source>
        <dbReference type="Proteomes" id="UP000182692"/>
    </source>
</evidence>
<dbReference type="AlphaFoldDB" id="A0A1I5JUG6"/>
<dbReference type="STRING" id="1121869.SAMN03084138_00348"/>
<dbReference type="InterPro" id="IPR050155">
    <property type="entry name" value="HAD-like_hydrolase_sf"/>
</dbReference>
<dbReference type="PANTHER" id="PTHR43434:SF24">
    <property type="entry name" value="HYDROLASE-RELATED"/>
    <property type="match status" value="1"/>
</dbReference>
<organism evidence="1 2">
    <name type="scientific">Enterovibrio norvegicus DSM 15893</name>
    <dbReference type="NCBI Taxonomy" id="1121869"/>
    <lineage>
        <taxon>Bacteria</taxon>
        <taxon>Pseudomonadati</taxon>
        <taxon>Pseudomonadota</taxon>
        <taxon>Gammaproteobacteria</taxon>
        <taxon>Vibrionales</taxon>
        <taxon>Vibrionaceae</taxon>
        <taxon>Enterovibrio</taxon>
    </lineage>
</organism>
<dbReference type="SUPFAM" id="SSF56784">
    <property type="entry name" value="HAD-like"/>
    <property type="match status" value="1"/>
</dbReference>
<dbReference type="GO" id="GO:0005829">
    <property type="term" value="C:cytosol"/>
    <property type="evidence" value="ECO:0007669"/>
    <property type="project" value="TreeGrafter"/>
</dbReference>
<dbReference type="Gene3D" id="3.40.50.1000">
    <property type="entry name" value="HAD superfamily/HAD-like"/>
    <property type="match status" value="1"/>
</dbReference>
<dbReference type="GO" id="GO:0006281">
    <property type="term" value="P:DNA repair"/>
    <property type="evidence" value="ECO:0007669"/>
    <property type="project" value="TreeGrafter"/>
</dbReference>
<dbReference type="PANTHER" id="PTHR43434">
    <property type="entry name" value="PHOSPHOGLYCOLATE PHOSPHATASE"/>
    <property type="match status" value="1"/>
</dbReference>
<gene>
    <name evidence="1" type="ORF">SAMN03084138_00348</name>
</gene>
<dbReference type="Pfam" id="PF13419">
    <property type="entry name" value="HAD_2"/>
    <property type="match status" value="1"/>
</dbReference>
<dbReference type="InterPro" id="IPR023214">
    <property type="entry name" value="HAD_sf"/>
</dbReference>
<sequence>MDSVARIVSCLEEAARLTGGLPTLSPEQLKQMIGLSLEKGFVFLYPDVPFSLFETWKAHYGQQFRDDNPTPHAFYPGVTDTLDTLKNASGKVLGVATGKSRIGLDRAMGETDSQHFFAATRTADETLSKPDPLMIHALLEELGINQEEAVMIGDTSHDMLLANNAGIDAIGITWGVHDAATLSEYHPVAIINTLPELLKLP</sequence>
<name>A0A1I5JUG6_9GAMM</name>